<accession>A0A453JKC9</accession>
<reference evidence="2" key="4">
    <citation type="submission" date="2019-03" db="UniProtKB">
        <authorList>
            <consortium name="EnsemblPlants"/>
        </authorList>
    </citation>
    <scope>IDENTIFICATION</scope>
</reference>
<proteinExistence type="predicted"/>
<reference evidence="3" key="1">
    <citation type="journal article" date="2014" name="Science">
        <title>Ancient hybridizations among the ancestral genomes of bread wheat.</title>
        <authorList>
            <consortium name="International Wheat Genome Sequencing Consortium,"/>
            <person name="Marcussen T."/>
            <person name="Sandve S.R."/>
            <person name="Heier L."/>
            <person name="Spannagl M."/>
            <person name="Pfeifer M."/>
            <person name="Jakobsen K.S."/>
            <person name="Wulff B.B."/>
            <person name="Steuernagel B."/>
            <person name="Mayer K.F."/>
            <person name="Olsen O.A."/>
        </authorList>
    </citation>
    <scope>NUCLEOTIDE SEQUENCE [LARGE SCALE GENOMIC DNA]</scope>
    <source>
        <strain evidence="3">cv. AL8/78</strain>
    </source>
</reference>
<reference evidence="2" key="5">
    <citation type="journal article" date="2021" name="G3 (Bethesda)">
        <title>Aegilops tauschii genome assembly Aet v5.0 features greater sequence contiguity and improved annotation.</title>
        <authorList>
            <person name="Wang L."/>
            <person name="Zhu T."/>
            <person name="Rodriguez J.C."/>
            <person name="Deal K.R."/>
            <person name="Dubcovsky J."/>
            <person name="McGuire P.E."/>
            <person name="Lux T."/>
            <person name="Spannagl M."/>
            <person name="Mayer K.F.X."/>
            <person name="Baldrich P."/>
            <person name="Meyers B.C."/>
            <person name="Huo N."/>
            <person name="Gu Y.Q."/>
            <person name="Zhou H."/>
            <person name="Devos K.M."/>
            <person name="Bennetzen J.L."/>
            <person name="Unver T."/>
            <person name="Budak H."/>
            <person name="Gulick P.J."/>
            <person name="Galiba G."/>
            <person name="Kalapos B."/>
            <person name="Nelson D.R."/>
            <person name="Li P."/>
            <person name="You F.M."/>
            <person name="Luo M.C."/>
            <person name="Dvorak J."/>
        </authorList>
    </citation>
    <scope>NUCLEOTIDE SEQUENCE [LARGE SCALE GENOMIC DNA]</scope>
    <source>
        <strain evidence="2">cv. AL8/78</strain>
    </source>
</reference>
<name>A0A453JKC9_AEGTS</name>
<evidence type="ECO:0000313" key="2">
    <source>
        <dbReference type="EnsemblPlants" id="AET5Gv20095500.10"/>
    </source>
</evidence>
<dbReference type="AlphaFoldDB" id="A0A453JKC9"/>
<keyword evidence="3" id="KW-1185">Reference proteome</keyword>
<reference evidence="3" key="2">
    <citation type="journal article" date="2017" name="Nat. Plants">
        <title>The Aegilops tauschii genome reveals multiple impacts of transposons.</title>
        <authorList>
            <person name="Zhao G."/>
            <person name="Zou C."/>
            <person name="Li K."/>
            <person name="Wang K."/>
            <person name="Li T."/>
            <person name="Gao L."/>
            <person name="Zhang X."/>
            <person name="Wang H."/>
            <person name="Yang Z."/>
            <person name="Liu X."/>
            <person name="Jiang W."/>
            <person name="Mao L."/>
            <person name="Kong X."/>
            <person name="Jiao Y."/>
            <person name="Jia J."/>
        </authorList>
    </citation>
    <scope>NUCLEOTIDE SEQUENCE [LARGE SCALE GENOMIC DNA]</scope>
    <source>
        <strain evidence="3">cv. AL8/78</strain>
    </source>
</reference>
<keyword evidence="1" id="KW-0812">Transmembrane</keyword>
<dbReference type="Gramene" id="AET5Gv20095500.10">
    <property type="protein sequence ID" value="AET5Gv20095500.10"/>
    <property type="gene ID" value="AET5Gv20095500"/>
</dbReference>
<dbReference type="Proteomes" id="UP000015105">
    <property type="component" value="Chromosome 5D"/>
</dbReference>
<dbReference type="EnsemblPlants" id="AET5Gv20095500.10">
    <property type="protein sequence ID" value="AET5Gv20095500.10"/>
    <property type="gene ID" value="AET5Gv20095500"/>
</dbReference>
<reference evidence="2" key="3">
    <citation type="journal article" date="2017" name="Nature">
        <title>Genome sequence of the progenitor of the wheat D genome Aegilops tauschii.</title>
        <authorList>
            <person name="Luo M.C."/>
            <person name="Gu Y.Q."/>
            <person name="Puiu D."/>
            <person name="Wang H."/>
            <person name="Twardziok S.O."/>
            <person name="Deal K.R."/>
            <person name="Huo N."/>
            <person name="Zhu T."/>
            <person name="Wang L."/>
            <person name="Wang Y."/>
            <person name="McGuire P.E."/>
            <person name="Liu S."/>
            <person name="Long H."/>
            <person name="Ramasamy R.K."/>
            <person name="Rodriguez J.C."/>
            <person name="Van S.L."/>
            <person name="Yuan L."/>
            <person name="Wang Z."/>
            <person name="Xia Z."/>
            <person name="Xiao L."/>
            <person name="Anderson O.D."/>
            <person name="Ouyang S."/>
            <person name="Liang Y."/>
            <person name="Zimin A.V."/>
            <person name="Pertea G."/>
            <person name="Qi P."/>
            <person name="Bennetzen J.L."/>
            <person name="Dai X."/>
            <person name="Dawson M.W."/>
            <person name="Muller H.G."/>
            <person name="Kugler K."/>
            <person name="Rivarola-Duarte L."/>
            <person name="Spannagl M."/>
            <person name="Mayer K.F.X."/>
            <person name="Lu F.H."/>
            <person name="Bevan M.W."/>
            <person name="Leroy P."/>
            <person name="Li P."/>
            <person name="You F.M."/>
            <person name="Sun Q."/>
            <person name="Liu Z."/>
            <person name="Lyons E."/>
            <person name="Wicker T."/>
            <person name="Salzberg S.L."/>
            <person name="Devos K.M."/>
            <person name="Dvorak J."/>
        </authorList>
    </citation>
    <scope>NUCLEOTIDE SEQUENCE [LARGE SCALE GENOMIC DNA]</scope>
    <source>
        <strain evidence="2">cv. AL8/78</strain>
    </source>
</reference>
<keyword evidence="1" id="KW-0472">Membrane</keyword>
<protein>
    <submittedName>
        <fullName evidence="2">Uncharacterized protein</fullName>
    </submittedName>
</protein>
<sequence>FVQSYVIFSVNYLVILGVISSAIFSVPLSPLLSLLAYRFVLSFPKAILSASLCWPHERFFVHRLFIRLIL</sequence>
<organism evidence="2 3">
    <name type="scientific">Aegilops tauschii subsp. strangulata</name>
    <name type="common">Goatgrass</name>
    <dbReference type="NCBI Taxonomy" id="200361"/>
    <lineage>
        <taxon>Eukaryota</taxon>
        <taxon>Viridiplantae</taxon>
        <taxon>Streptophyta</taxon>
        <taxon>Embryophyta</taxon>
        <taxon>Tracheophyta</taxon>
        <taxon>Spermatophyta</taxon>
        <taxon>Magnoliopsida</taxon>
        <taxon>Liliopsida</taxon>
        <taxon>Poales</taxon>
        <taxon>Poaceae</taxon>
        <taxon>BOP clade</taxon>
        <taxon>Pooideae</taxon>
        <taxon>Triticodae</taxon>
        <taxon>Triticeae</taxon>
        <taxon>Triticinae</taxon>
        <taxon>Aegilops</taxon>
    </lineage>
</organism>
<evidence type="ECO:0000313" key="3">
    <source>
        <dbReference type="Proteomes" id="UP000015105"/>
    </source>
</evidence>
<feature type="transmembrane region" description="Helical" evidence="1">
    <location>
        <begin position="12"/>
        <end position="37"/>
    </location>
</feature>
<evidence type="ECO:0000256" key="1">
    <source>
        <dbReference type="SAM" id="Phobius"/>
    </source>
</evidence>
<keyword evidence="1" id="KW-1133">Transmembrane helix</keyword>